<feature type="coiled-coil region" evidence="2">
    <location>
        <begin position="131"/>
        <end position="165"/>
    </location>
</feature>
<dbReference type="Gene3D" id="1.10.287.470">
    <property type="entry name" value="Helix hairpin bin"/>
    <property type="match status" value="1"/>
</dbReference>
<keyword evidence="7" id="KW-1185">Reference proteome</keyword>
<organism evidence="6 7">
    <name type="scientific">Pseudoxanthobacter soli DSM 19599</name>
    <dbReference type="NCBI Taxonomy" id="1123029"/>
    <lineage>
        <taxon>Bacteria</taxon>
        <taxon>Pseudomonadati</taxon>
        <taxon>Pseudomonadota</taxon>
        <taxon>Alphaproteobacteria</taxon>
        <taxon>Hyphomicrobiales</taxon>
        <taxon>Segnochrobactraceae</taxon>
        <taxon>Pseudoxanthobacter</taxon>
    </lineage>
</organism>
<dbReference type="STRING" id="1123029.SAMN02745172_01043"/>
<dbReference type="NCBIfam" id="TIGR01730">
    <property type="entry name" value="RND_mfp"/>
    <property type="match status" value="1"/>
</dbReference>
<evidence type="ECO:0000256" key="1">
    <source>
        <dbReference type="ARBA" id="ARBA00009477"/>
    </source>
</evidence>
<dbReference type="AlphaFoldDB" id="A0A1M7ZC13"/>
<name>A0A1M7ZC13_9HYPH</name>
<keyword evidence="3" id="KW-0732">Signal</keyword>
<dbReference type="Pfam" id="PF25967">
    <property type="entry name" value="RND-MFP_C"/>
    <property type="match status" value="1"/>
</dbReference>
<evidence type="ECO:0000259" key="4">
    <source>
        <dbReference type="Pfam" id="PF25954"/>
    </source>
</evidence>
<dbReference type="SUPFAM" id="SSF111369">
    <property type="entry name" value="HlyD-like secretion proteins"/>
    <property type="match status" value="1"/>
</dbReference>
<dbReference type="PANTHER" id="PTHR30469">
    <property type="entry name" value="MULTIDRUG RESISTANCE PROTEIN MDTA"/>
    <property type="match status" value="1"/>
</dbReference>
<dbReference type="EMBL" id="FRXO01000002">
    <property type="protein sequence ID" value="SHO62438.1"/>
    <property type="molecule type" value="Genomic_DNA"/>
</dbReference>
<evidence type="ECO:0000313" key="6">
    <source>
        <dbReference type="EMBL" id="SHO62438.1"/>
    </source>
</evidence>
<dbReference type="OrthoDB" id="7422354at2"/>
<dbReference type="Gene3D" id="2.40.30.170">
    <property type="match status" value="1"/>
</dbReference>
<dbReference type="Proteomes" id="UP000186406">
    <property type="component" value="Unassembled WGS sequence"/>
</dbReference>
<dbReference type="Gene3D" id="2.40.50.100">
    <property type="match status" value="1"/>
</dbReference>
<dbReference type="InterPro" id="IPR058627">
    <property type="entry name" value="MdtA-like_C"/>
</dbReference>
<feature type="domain" description="Multidrug resistance protein MdtA-like C-terminal permuted SH3" evidence="5">
    <location>
        <begin position="344"/>
        <end position="396"/>
    </location>
</feature>
<evidence type="ECO:0000256" key="3">
    <source>
        <dbReference type="SAM" id="SignalP"/>
    </source>
</evidence>
<gene>
    <name evidence="6" type="ORF">SAMN02745172_01043</name>
</gene>
<evidence type="ECO:0000259" key="5">
    <source>
        <dbReference type="Pfam" id="PF25967"/>
    </source>
</evidence>
<dbReference type="RefSeq" id="WP_084564067.1">
    <property type="nucleotide sequence ID" value="NZ_FRXO01000002.1"/>
</dbReference>
<reference evidence="6 7" key="1">
    <citation type="submission" date="2016-12" db="EMBL/GenBank/DDBJ databases">
        <authorList>
            <person name="Song W.-J."/>
            <person name="Kurnit D.M."/>
        </authorList>
    </citation>
    <scope>NUCLEOTIDE SEQUENCE [LARGE SCALE GENOMIC DNA]</scope>
    <source>
        <strain evidence="6 7">DSM 19599</strain>
    </source>
</reference>
<evidence type="ECO:0000256" key="2">
    <source>
        <dbReference type="SAM" id="Coils"/>
    </source>
</evidence>
<comment type="similarity">
    <text evidence="1">Belongs to the membrane fusion protein (MFP) (TC 8.A.1) family.</text>
</comment>
<feature type="domain" description="CusB-like beta-barrel" evidence="4">
    <location>
        <begin position="267"/>
        <end position="338"/>
    </location>
</feature>
<evidence type="ECO:0000313" key="7">
    <source>
        <dbReference type="Proteomes" id="UP000186406"/>
    </source>
</evidence>
<dbReference type="InterPro" id="IPR006143">
    <property type="entry name" value="RND_pump_MFP"/>
</dbReference>
<keyword evidence="2" id="KW-0175">Coiled coil</keyword>
<dbReference type="GO" id="GO:0015562">
    <property type="term" value="F:efflux transmembrane transporter activity"/>
    <property type="evidence" value="ECO:0007669"/>
    <property type="project" value="TreeGrafter"/>
</dbReference>
<sequence length="417" mass="43124">MKADATAILPAKSARRPRGAATAVALFAAGFIASAATMTAQAGAAEGTAADHPSAASVEPKPPSITVVPAVAGTLVEHVVVTGSLRAREEVQVTAEVDGLAVTEVLVEAGDRVRTGQVLARLSQDTTKASIAQTTAQVARAAAAIAQAESQVTEAKATLDQAKRVFDRTSQLAKSGVASKEAFDQRKSDVDVAAARLGAAEEALGAARADKALAEAQLLDARIRLARTEIKATADGTVSRRDITVGRVVSASAGPLFLIMENSDIELAADVAETVITKLKVGDRASVLVAGFEKPLEGHVRLISPEVNDRSRLGQVRIDIPDDPALKVGAFARADIETDRRDGVIVPLSAVLYTPSGPKVQVVKDGVVETRPVDIGLVSDGKAEIDSGLQPGEQLVSISGTFLRNGDHVTPMPAPSN</sequence>
<dbReference type="InterPro" id="IPR058792">
    <property type="entry name" value="Beta-barrel_RND_2"/>
</dbReference>
<protein>
    <submittedName>
        <fullName evidence="6">RND family efflux transporter, MFP subunit</fullName>
    </submittedName>
</protein>
<feature type="signal peptide" evidence="3">
    <location>
        <begin position="1"/>
        <end position="35"/>
    </location>
</feature>
<feature type="chain" id="PRO_5012839467" evidence="3">
    <location>
        <begin position="36"/>
        <end position="417"/>
    </location>
</feature>
<accession>A0A1M7ZC13</accession>
<dbReference type="Pfam" id="PF25954">
    <property type="entry name" value="Beta-barrel_RND_2"/>
    <property type="match status" value="1"/>
</dbReference>
<dbReference type="PANTHER" id="PTHR30469:SF15">
    <property type="entry name" value="HLYD FAMILY OF SECRETION PROTEINS"/>
    <property type="match status" value="1"/>
</dbReference>
<dbReference type="GO" id="GO:1990281">
    <property type="term" value="C:efflux pump complex"/>
    <property type="evidence" value="ECO:0007669"/>
    <property type="project" value="TreeGrafter"/>
</dbReference>
<proteinExistence type="inferred from homology"/>
<dbReference type="Gene3D" id="2.40.420.20">
    <property type="match status" value="1"/>
</dbReference>